<name>A0A1M5WX64_9FIRM</name>
<dbReference type="Proteomes" id="UP000183995">
    <property type="component" value="Unassembled WGS sequence"/>
</dbReference>
<dbReference type="Gene3D" id="3.40.50.2000">
    <property type="entry name" value="Glycogen Phosphorylase B"/>
    <property type="match status" value="2"/>
</dbReference>
<evidence type="ECO:0000313" key="3">
    <source>
        <dbReference type="EMBL" id="SHH92137.1"/>
    </source>
</evidence>
<dbReference type="AlphaFoldDB" id="A0A1M5WX64"/>
<evidence type="ECO:0000259" key="1">
    <source>
        <dbReference type="Pfam" id="PF00534"/>
    </source>
</evidence>
<accession>A0A1M5WX64</accession>
<organism evidence="3 4">
    <name type="scientific">Sporobacter termitidis DSM 10068</name>
    <dbReference type="NCBI Taxonomy" id="1123282"/>
    <lineage>
        <taxon>Bacteria</taxon>
        <taxon>Bacillati</taxon>
        <taxon>Bacillota</taxon>
        <taxon>Clostridia</taxon>
        <taxon>Eubacteriales</taxon>
        <taxon>Oscillospiraceae</taxon>
        <taxon>Sporobacter</taxon>
    </lineage>
</organism>
<evidence type="ECO:0000259" key="2">
    <source>
        <dbReference type="Pfam" id="PF13439"/>
    </source>
</evidence>
<dbReference type="InterPro" id="IPR001296">
    <property type="entry name" value="Glyco_trans_1"/>
</dbReference>
<evidence type="ECO:0000313" key="4">
    <source>
        <dbReference type="Proteomes" id="UP000183995"/>
    </source>
</evidence>
<feature type="domain" description="Glycosyltransferase subfamily 4-like N-terminal" evidence="2">
    <location>
        <begin position="13"/>
        <end position="169"/>
    </location>
</feature>
<keyword evidence="3" id="KW-0808">Transferase</keyword>
<dbReference type="OrthoDB" id="9804196at2"/>
<dbReference type="Pfam" id="PF00534">
    <property type="entry name" value="Glycos_transf_1"/>
    <property type="match status" value="1"/>
</dbReference>
<dbReference type="InterPro" id="IPR028098">
    <property type="entry name" value="Glyco_trans_4-like_N"/>
</dbReference>
<proteinExistence type="predicted"/>
<dbReference type="EMBL" id="FQXV01000004">
    <property type="protein sequence ID" value="SHH92137.1"/>
    <property type="molecule type" value="Genomic_DNA"/>
</dbReference>
<dbReference type="GO" id="GO:0016757">
    <property type="term" value="F:glycosyltransferase activity"/>
    <property type="evidence" value="ECO:0007669"/>
    <property type="project" value="InterPro"/>
</dbReference>
<keyword evidence="4" id="KW-1185">Reference proteome</keyword>
<dbReference type="RefSeq" id="WP_073077202.1">
    <property type="nucleotide sequence ID" value="NZ_FQXV01000004.1"/>
</dbReference>
<dbReference type="Pfam" id="PF13439">
    <property type="entry name" value="Glyco_transf_4"/>
    <property type="match status" value="1"/>
</dbReference>
<dbReference type="SUPFAM" id="SSF53756">
    <property type="entry name" value="UDP-Glycosyltransferase/glycogen phosphorylase"/>
    <property type="match status" value="1"/>
</dbReference>
<dbReference type="STRING" id="1123282.SAMN02745823_01441"/>
<dbReference type="PANTHER" id="PTHR12526">
    <property type="entry name" value="GLYCOSYLTRANSFERASE"/>
    <property type="match status" value="1"/>
</dbReference>
<protein>
    <submittedName>
        <fullName evidence="3">Glycosyltransferase involved in cell wall bisynthesis</fullName>
    </submittedName>
</protein>
<gene>
    <name evidence="3" type="ORF">SAMN02745823_01441</name>
</gene>
<dbReference type="CDD" id="cd03801">
    <property type="entry name" value="GT4_PimA-like"/>
    <property type="match status" value="1"/>
</dbReference>
<sequence>MVKVLNVISDTNIGGAGRVILNYLKYSDRASFDTAVCLPRGSLLAAPLRDAGAGVYELDISPDKSFDRGDIRKLRQLIRELDPDIVHTHGSLSGRIAGRRCGKTVIYTRHSVFPVSPRIRSGPGHLLNKLVNEHYADRIIAVSQAAKENLTDGGISAGLIDVVINGVEPVSRVSGEERRLLRARYGIGEDDFACGIIARIEPYKGHMIILDAAKILRDEGRSVKVAVAGTGSFEEEVRKRAAELGLQDNVIFLGFVSDVAPVYGMLDAQLNASYGTEATSLSLLEGMSAGLPAIVSDYGGNPYIIEHEKNGLVFKSMDSRGLADQIRRLMSDPALYAKLAENAPLMYSARYTGKIFAENIEAVYQKALKGVNDGK</sequence>
<reference evidence="3 4" key="1">
    <citation type="submission" date="2016-11" db="EMBL/GenBank/DDBJ databases">
        <authorList>
            <person name="Jaros S."/>
            <person name="Januszkiewicz K."/>
            <person name="Wedrychowicz H."/>
        </authorList>
    </citation>
    <scope>NUCLEOTIDE SEQUENCE [LARGE SCALE GENOMIC DNA]</scope>
    <source>
        <strain evidence="3 4">DSM 10068</strain>
    </source>
</reference>
<feature type="domain" description="Glycosyl transferase family 1" evidence="1">
    <location>
        <begin position="179"/>
        <end position="344"/>
    </location>
</feature>